<evidence type="ECO:0000256" key="1">
    <source>
        <dbReference type="SAM" id="MobiDB-lite"/>
    </source>
</evidence>
<accession>A0A8T2QNT3</accession>
<protein>
    <submittedName>
        <fullName evidence="2">Uncharacterized protein</fullName>
    </submittedName>
</protein>
<evidence type="ECO:0000313" key="2">
    <source>
        <dbReference type="EMBL" id="KAH7284981.1"/>
    </source>
</evidence>
<reference evidence="2" key="1">
    <citation type="submission" date="2021-08" db="EMBL/GenBank/DDBJ databases">
        <title>WGS assembly of Ceratopteris richardii.</title>
        <authorList>
            <person name="Marchant D.B."/>
            <person name="Chen G."/>
            <person name="Jenkins J."/>
            <person name="Shu S."/>
            <person name="Leebens-Mack J."/>
            <person name="Grimwood J."/>
            <person name="Schmutz J."/>
            <person name="Soltis P."/>
            <person name="Soltis D."/>
            <person name="Chen Z.-H."/>
        </authorList>
    </citation>
    <scope>NUCLEOTIDE SEQUENCE</scope>
    <source>
        <strain evidence="2">Whitten #5841</strain>
        <tissue evidence="2">Leaf</tissue>
    </source>
</reference>
<gene>
    <name evidence="2" type="ORF">KP509_33G005400</name>
</gene>
<dbReference type="EMBL" id="CM035438">
    <property type="protein sequence ID" value="KAH7284981.1"/>
    <property type="molecule type" value="Genomic_DNA"/>
</dbReference>
<name>A0A8T2QNT3_CERRI</name>
<dbReference type="Proteomes" id="UP000825935">
    <property type="component" value="Chromosome 33"/>
</dbReference>
<organism evidence="2 3">
    <name type="scientific">Ceratopteris richardii</name>
    <name type="common">Triangle waterfern</name>
    <dbReference type="NCBI Taxonomy" id="49495"/>
    <lineage>
        <taxon>Eukaryota</taxon>
        <taxon>Viridiplantae</taxon>
        <taxon>Streptophyta</taxon>
        <taxon>Embryophyta</taxon>
        <taxon>Tracheophyta</taxon>
        <taxon>Polypodiopsida</taxon>
        <taxon>Polypodiidae</taxon>
        <taxon>Polypodiales</taxon>
        <taxon>Pteridineae</taxon>
        <taxon>Pteridaceae</taxon>
        <taxon>Parkerioideae</taxon>
        <taxon>Ceratopteris</taxon>
    </lineage>
</organism>
<evidence type="ECO:0000313" key="3">
    <source>
        <dbReference type="Proteomes" id="UP000825935"/>
    </source>
</evidence>
<keyword evidence="3" id="KW-1185">Reference proteome</keyword>
<feature type="region of interest" description="Disordered" evidence="1">
    <location>
        <begin position="1"/>
        <end position="73"/>
    </location>
</feature>
<feature type="compositionally biased region" description="Basic residues" evidence="1">
    <location>
        <begin position="1"/>
        <end position="10"/>
    </location>
</feature>
<comment type="caution">
    <text evidence="2">The sequence shown here is derived from an EMBL/GenBank/DDBJ whole genome shotgun (WGS) entry which is preliminary data.</text>
</comment>
<sequence length="108" mass="11730">MHCSQKRGAVRRGAGEGGGGPPHGPGPPSIPRNGKQAQSMMHRRIEERQKKGQHRQSTMGLFSGPREGSPLITTDPYFELSKAGERRLLYGNSPANDTVLADLNLARE</sequence>
<proteinExistence type="predicted"/>
<dbReference type="AlphaFoldDB" id="A0A8T2QNT3"/>